<dbReference type="InterPro" id="IPR016024">
    <property type="entry name" value="ARM-type_fold"/>
</dbReference>
<evidence type="ECO:0000313" key="2">
    <source>
        <dbReference type="Proteomes" id="UP000612746"/>
    </source>
</evidence>
<organism evidence="1 2">
    <name type="scientific">Umbelopsis vinacea</name>
    <dbReference type="NCBI Taxonomy" id="44442"/>
    <lineage>
        <taxon>Eukaryota</taxon>
        <taxon>Fungi</taxon>
        <taxon>Fungi incertae sedis</taxon>
        <taxon>Mucoromycota</taxon>
        <taxon>Mucoromycotina</taxon>
        <taxon>Umbelopsidomycetes</taxon>
        <taxon>Umbelopsidales</taxon>
        <taxon>Umbelopsidaceae</taxon>
        <taxon>Umbelopsis</taxon>
    </lineage>
</organism>
<gene>
    <name evidence="1" type="ORF">INT44_007651</name>
</gene>
<dbReference type="OrthoDB" id="2357318at2759"/>
<accession>A0A8H7UCT0</accession>
<comment type="caution">
    <text evidence="1">The sequence shown here is derived from an EMBL/GenBank/DDBJ whole genome shotgun (WGS) entry which is preliminary data.</text>
</comment>
<dbReference type="EMBL" id="JAEPRA010000015">
    <property type="protein sequence ID" value="KAG2175163.1"/>
    <property type="molecule type" value="Genomic_DNA"/>
</dbReference>
<protein>
    <submittedName>
        <fullName evidence="1">Uncharacterized protein</fullName>
    </submittedName>
</protein>
<dbReference type="Proteomes" id="UP000612746">
    <property type="component" value="Unassembled WGS sequence"/>
</dbReference>
<keyword evidence="2" id="KW-1185">Reference proteome</keyword>
<dbReference type="SUPFAM" id="SSF48371">
    <property type="entry name" value="ARM repeat"/>
    <property type="match status" value="1"/>
</dbReference>
<reference evidence="1" key="1">
    <citation type="submission" date="2020-12" db="EMBL/GenBank/DDBJ databases">
        <title>Metabolic potential, ecology and presence of endohyphal bacteria is reflected in genomic diversity of Mucoromycotina.</title>
        <authorList>
            <person name="Muszewska A."/>
            <person name="Okrasinska A."/>
            <person name="Steczkiewicz K."/>
            <person name="Drgas O."/>
            <person name="Orlowska M."/>
            <person name="Perlinska-Lenart U."/>
            <person name="Aleksandrzak-Piekarczyk T."/>
            <person name="Szatraj K."/>
            <person name="Zielenkiewicz U."/>
            <person name="Pilsyk S."/>
            <person name="Malc E."/>
            <person name="Mieczkowski P."/>
            <person name="Kruszewska J.S."/>
            <person name="Biernat P."/>
            <person name="Pawlowska J."/>
        </authorList>
    </citation>
    <scope>NUCLEOTIDE SEQUENCE</scope>
    <source>
        <strain evidence="1">WA0000051536</strain>
    </source>
</reference>
<dbReference type="InterPro" id="IPR055334">
    <property type="entry name" value="PEX8-like"/>
</dbReference>
<dbReference type="PANTHER" id="PTHR39214:SF1">
    <property type="entry name" value="MICROBODY (PEROXISOME) BIOGENESIS PROTEIN PEROXIN 8 (EUROFUNG)"/>
    <property type="match status" value="1"/>
</dbReference>
<evidence type="ECO:0000313" key="1">
    <source>
        <dbReference type="EMBL" id="KAG2175163.1"/>
    </source>
</evidence>
<name>A0A8H7UCT0_9FUNG</name>
<sequence>MADQDLKQLAAALHQSYSKYLNTRDLESLKHLNQYNSHLPLSWFTPQLLNALQEHFSTDDAQAQPPIFGLWSTWIRRLVLSGGDLSEAQVQLAFVVKQFENVLSTENAVDCSHDESVKFALIALSCMTGIDTGVTNDMELARIMSLALPIAVCSPQDKDLQDTIDASLSYFVGNTTSAEAITFVLSAYTNHLGHQLRRIFLLVENASDLRWQDKNNGPSLTMLWEALQKVESEKASKAASVSAIAGFVRMLQFAKGNRSKSVQHIEKEGESAIVNYLNDVTAQWRKSTDAAEISSMQVLEVMVDFLAAYTNSLFYYQTMLQCLIDGLITSKNTWANGSFFRNIPWESQSALEDLEQLTANEQFKDIGRLCRAIGKIIDTSLQEQVKTKDDKPAEYITRAIERLLNQATDRPVNARIHEQVWNVFKTVLFGFTTIFLAVAVDAVGGTGFVHVPSVGKFGCDHTRAAYPIPIANTAPAQDIAFSFANLNFITDHLGVANDFQAYQNTLAAAVTFLKTDDQVHNLNNLMRDSFREYCECSRTDISKYSTNRTLALTPVQQTRLLFFVDLLEQVVDLINDSILENDILPVIYQLLGDGGHSKALFESAHAVVLSIFEAKKPVSRELACVYAKILIESYPNQLSHQQLRLAYTNMVQALCEIDDSVAWLTVNHLRQHIDKLDEKDVIQRSQFLVTLIDQMKPISLGPFFSMMMNDIGNLIRNESPASAVALLKIVFETVSGNSISDMRRVDAVGWYLQLKRDIEAKAPTSIVPSTGTDSPAMS</sequence>
<proteinExistence type="predicted"/>
<dbReference type="PANTHER" id="PTHR39214">
    <property type="entry name" value="MICROBODY (PEROXISOME) BIOGENESIS PROTEIN PEROXIN 8 (EUROFUNG)"/>
    <property type="match status" value="1"/>
</dbReference>
<dbReference type="AlphaFoldDB" id="A0A8H7UCT0"/>